<protein>
    <submittedName>
        <fullName evidence="2">Flp pilus assembly protein CpaB</fullName>
    </submittedName>
</protein>
<dbReference type="CDD" id="cd11614">
    <property type="entry name" value="SAF_CpaB_FlgA_like"/>
    <property type="match status" value="1"/>
</dbReference>
<dbReference type="InterPro" id="IPR017592">
    <property type="entry name" value="Pilus_assmbl_Flp-typ_CpaB"/>
</dbReference>
<evidence type="ECO:0000259" key="1">
    <source>
        <dbReference type="SMART" id="SM00858"/>
    </source>
</evidence>
<dbReference type="InterPro" id="IPR036732">
    <property type="entry name" value="AFP_Neu5c_C_sf"/>
</dbReference>
<dbReference type="Pfam" id="PF16976">
    <property type="entry name" value="RcpC"/>
    <property type="match status" value="1"/>
</dbReference>
<dbReference type="SMART" id="SM00858">
    <property type="entry name" value="SAF"/>
    <property type="match status" value="1"/>
</dbReference>
<evidence type="ECO:0000313" key="2">
    <source>
        <dbReference type="EMBL" id="SKB74292.1"/>
    </source>
</evidence>
<keyword evidence="3" id="KW-1185">Reference proteome</keyword>
<name>A0A1T5DRC2_9FIRM</name>
<organism evidence="2 3">
    <name type="scientific">Acetoanaerobium noterae</name>
    <dbReference type="NCBI Taxonomy" id="745369"/>
    <lineage>
        <taxon>Bacteria</taxon>
        <taxon>Bacillati</taxon>
        <taxon>Bacillota</taxon>
        <taxon>Clostridia</taxon>
        <taxon>Peptostreptococcales</taxon>
        <taxon>Filifactoraceae</taxon>
        <taxon>Acetoanaerobium</taxon>
    </lineage>
</organism>
<dbReference type="Gene3D" id="3.90.1210.10">
    <property type="entry name" value="Antifreeze-like/N-acetylneuraminic acid synthase C-terminal domain"/>
    <property type="match status" value="1"/>
</dbReference>
<accession>A0A1T5DRC2</accession>
<reference evidence="3" key="1">
    <citation type="submission" date="2017-02" db="EMBL/GenBank/DDBJ databases">
        <authorList>
            <person name="Varghese N."/>
            <person name="Submissions S."/>
        </authorList>
    </citation>
    <scope>NUCLEOTIDE SEQUENCE [LARGE SCALE GENOMIC DNA]</scope>
    <source>
        <strain evidence="3">ATCC 35199</strain>
    </source>
</reference>
<sequence>MKNKRRIAGIVFLIIALMLGGISYSMSKQTQKTVDIVVLKKDIERGKVIKEQDLMIAKRGSYNLPNGIVMENSQIVGKVALNDMKKDREIYKDEITSDTTQTSFSSRILGKAIAVKTDLASAVGGEITPESFVQIAIVSKGEGGQALTSYPESTRAVRVLEVKQDSGQSTTQSNNDGSNIQAQVKPAVVVLDMNEEQIKQVLPYNYNGVIHLILLNESEAKLEREKLGL</sequence>
<dbReference type="NCBIfam" id="TIGR03177">
    <property type="entry name" value="pilus_cpaB"/>
    <property type="match status" value="1"/>
</dbReference>
<proteinExistence type="predicted"/>
<dbReference type="Proteomes" id="UP000243406">
    <property type="component" value="Unassembled WGS sequence"/>
</dbReference>
<evidence type="ECO:0000313" key="3">
    <source>
        <dbReference type="Proteomes" id="UP000243406"/>
    </source>
</evidence>
<dbReference type="InterPro" id="IPR017585">
    <property type="entry name" value="SAF_FlgA"/>
</dbReference>
<dbReference type="InterPro" id="IPR031571">
    <property type="entry name" value="RcpC_dom"/>
</dbReference>
<dbReference type="RefSeq" id="WP_079590811.1">
    <property type="nucleotide sequence ID" value="NZ_FUYN01000013.1"/>
</dbReference>
<dbReference type="EMBL" id="FUYN01000013">
    <property type="protein sequence ID" value="SKB74292.1"/>
    <property type="molecule type" value="Genomic_DNA"/>
</dbReference>
<dbReference type="AlphaFoldDB" id="A0A1T5DRC2"/>
<dbReference type="SUPFAM" id="SSF51269">
    <property type="entry name" value="AFP III-like domain"/>
    <property type="match status" value="1"/>
</dbReference>
<gene>
    <name evidence="2" type="ORF">SAMN02745120_0118</name>
</gene>
<feature type="domain" description="SAF" evidence="1">
    <location>
        <begin position="34"/>
        <end position="96"/>
    </location>
</feature>
<dbReference type="InterPro" id="IPR013974">
    <property type="entry name" value="SAF"/>
</dbReference>
<dbReference type="Pfam" id="PF13144">
    <property type="entry name" value="ChapFlgA"/>
    <property type="match status" value="1"/>
</dbReference>